<dbReference type="OrthoDB" id="74460at2759"/>
<dbReference type="Proteomes" id="UP000054928">
    <property type="component" value="Unassembled WGS sequence"/>
</dbReference>
<dbReference type="GeneID" id="36408909"/>
<dbReference type="OMA" id="FTNAHAR"/>
<dbReference type="RefSeq" id="XP_024571459.1">
    <property type="nucleotide sequence ID" value="XM_024722914.1"/>
</dbReference>
<dbReference type="Pfam" id="PF12044">
    <property type="entry name" value="Metallopep"/>
    <property type="match status" value="1"/>
</dbReference>
<keyword evidence="2" id="KW-0430">Lectin</keyword>
<dbReference type="SUPFAM" id="SSF55486">
    <property type="entry name" value="Metalloproteases ('zincins'), catalytic domain"/>
    <property type="match status" value="1"/>
</dbReference>
<dbReference type="InterPro" id="IPR021917">
    <property type="entry name" value="Unchr_Zn-peptidase-like"/>
</dbReference>
<dbReference type="Pfam" id="PF01419">
    <property type="entry name" value="Jacalin"/>
    <property type="match status" value="1"/>
</dbReference>
<dbReference type="PANTHER" id="PTHR21054">
    <property type="entry name" value="ZINC METALLOPROTEINASE-RELATED"/>
    <property type="match status" value="1"/>
</dbReference>
<dbReference type="InterPro" id="IPR053002">
    <property type="entry name" value="Metalloproteinase_M10B"/>
</dbReference>
<dbReference type="PANTHER" id="PTHR21054:SF2">
    <property type="entry name" value="MIP04191P"/>
    <property type="match status" value="1"/>
</dbReference>
<name>A0A0P1A471_PLAHL</name>
<feature type="domain" description="Jacalin-type lectin" evidence="1">
    <location>
        <begin position="417"/>
        <end position="525"/>
    </location>
</feature>
<dbReference type="GO" id="GO:0030246">
    <property type="term" value="F:carbohydrate binding"/>
    <property type="evidence" value="ECO:0007669"/>
    <property type="project" value="UniProtKB-KW"/>
</dbReference>
<keyword evidence="3" id="KW-1185">Reference proteome</keyword>
<evidence type="ECO:0000313" key="3">
    <source>
        <dbReference type="Proteomes" id="UP000054928"/>
    </source>
</evidence>
<reference evidence="3" key="1">
    <citation type="submission" date="2014-09" db="EMBL/GenBank/DDBJ databases">
        <authorList>
            <person name="Sharma Rahul"/>
            <person name="Thines Marco"/>
        </authorList>
    </citation>
    <scope>NUCLEOTIDE SEQUENCE [LARGE SCALE GENOMIC DNA]</scope>
</reference>
<protein>
    <submittedName>
        <fullName evidence="2">Jacalin-like lectin domain-containing protein</fullName>
    </submittedName>
</protein>
<dbReference type="InterPro" id="IPR036404">
    <property type="entry name" value="Jacalin-like_lectin_dom_sf"/>
</dbReference>
<dbReference type="AlphaFoldDB" id="A0A0P1A471"/>
<dbReference type="Gene3D" id="2.100.10.30">
    <property type="entry name" value="Jacalin-like lectin domain"/>
    <property type="match status" value="1"/>
</dbReference>
<dbReference type="InterPro" id="IPR001229">
    <property type="entry name" value="Jacalin-like_lectin_dom"/>
</dbReference>
<accession>A0A0P1A471</accession>
<evidence type="ECO:0000313" key="2">
    <source>
        <dbReference type="EMBL" id="CEG35090.1"/>
    </source>
</evidence>
<proteinExistence type="predicted"/>
<evidence type="ECO:0000259" key="1">
    <source>
        <dbReference type="Pfam" id="PF01419"/>
    </source>
</evidence>
<sequence>MCERGASERLRLDEMTQIVVDNLVENEVLSYPLVLIEGRLIDPPATEHHFLNACIDDVRPTQWPITASGHFKAFVLLPSPGTFAITLQIESVAHSVLTIEYRPRITRYMIRFYYQICSDTDSGNGFDASRGVDNSAAVAIRKVRFNALLLQMATAELMYASGLPRMTFAMQFAHDGLPDVTLLRCKFTNAHARSVDGQELIKLVQKGIQDAGLNDHSELQFKHAVILGCSKYNVQKRIAEGYIALGGEKVGVFGSCGLHTWPTHLGELTSCCLDNTRIDELELCYRGTYWANFSTGIGAILHEIGHTLGLEHSTSGIMARGFEDLHRLLCIYEADACSPKMSFWQSNAHGWLSLNYNSLRQVHNRGRALWHAASAQFLRHCPWISGYSKPSLVGPTVIWNNSVLGPVGLGQNEDELGAVMIDADKYINNLETLTRAQVAETMRAEPLRATGYKHWFILANGEYINSVNIRAMAWIDGLQLNTNLRSSRWYGGLGGNLHVFKAARAWHVTSFFGSRGDLHIGRLGVRCLPTPASSLLPRSLEPNGISSSIMSFTVAGKALEEGPKTPFLTAIRKIGAVVVKCTDFVESVKMISIEEAAQNAKDSNIYSMNEHVFQLSPSEKLLKLEVSCGH</sequence>
<dbReference type="EMBL" id="CCYD01000007">
    <property type="protein sequence ID" value="CEG35090.1"/>
    <property type="molecule type" value="Genomic_DNA"/>
</dbReference>
<organism evidence="2 3">
    <name type="scientific">Plasmopara halstedii</name>
    <name type="common">Downy mildew of sunflower</name>
    <dbReference type="NCBI Taxonomy" id="4781"/>
    <lineage>
        <taxon>Eukaryota</taxon>
        <taxon>Sar</taxon>
        <taxon>Stramenopiles</taxon>
        <taxon>Oomycota</taxon>
        <taxon>Peronosporomycetes</taxon>
        <taxon>Peronosporales</taxon>
        <taxon>Peronosporaceae</taxon>
        <taxon>Plasmopara</taxon>
    </lineage>
</organism>
<dbReference type="SUPFAM" id="SSF51101">
    <property type="entry name" value="Mannose-binding lectins"/>
    <property type="match status" value="1"/>
</dbReference>